<feature type="region of interest" description="Disordered" evidence="1">
    <location>
        <begin position="33"/>
        <end position="53"/>
    </location>
</feature>
<accession>A0ABR8FJ38</accession>
<name>A0ABR8FJ38_9NOST</name>
<evidence type="ECO:0000313" key="4">
    <source>
        <dbReference type="Proteomes" id="UP000640531"/>
    </source>
</evidence>
<keyword evidence="2" id="KW-0472">Membrane</keyword>
<evidence type="ECO:0000256" key="1">
    <source>
        <dbReference type="SAM" id="MobiDB-lite"/>
    </source>
</evidence>
<keyword evidence="4" id="KW-1185">Reference proteome</keyword>
<proteinExistence type="predicted"/>
<dbReference type="Proteomes" id="UP000640531">
    <property type="component" value="Unassembled WGS sequence"/>
</dbReference>
<sequence>MSHPILILLLAMLAGSLYLAWLVIDAGKSAQRRYRRTTRKSPKRKQRVNSSTRGKLLRMVQGDEDLAYRLVGHVKASFPNQSDQWCWEKAIWDLERDRN</sequence>
<comment type="caution">
    <text evidence="3">The sequence shown here is derived from an EMBL/GenBank/DDBJ whole genome shotgun (WGS) entry which is preliminary data.</text>
</comment>
<keyword evidence="2" id="KW-0812">Transmembrane</keyword>
<evidence type="ECO:0000256" key="2">
    <source>
        <dbReference type="SAM" id="Phobius"/>
    </source>
</evidence>
<dbReference type="EMBL" id="JACJST010000017">
    <property type="protein sequence ID" value="MBD2569702.1"/>
    <property type="molecule type" value="Genomic_DNA"/>
</dbReference>
<feature type="transmembrane region" description="Helical" evidence="2">
    <location>
        <begin position="6"/>
        <end position="26"/>
    </location>
</feature>
<evidence type="ECO:0000313" key="3">
    <source>
        <dbReference type="EMBL" id="MBD2569702.1"/>
    </source>
</evidence>
<reference evidence="3 4" key="1">
    <citation type="journal article" date="2020" name="ISME J.">
        <title>Comparative genomics reveals insights into cyanobacterial evolution and habitat adaptation.</title>
        <authorList>
            <person name="Chen M.Y."/>
            <person name="Teng W.K."/>
            <person name="Zhao L."/>
            <person name="Hu C.X."/>
            <person name="Zhou Y.K."/>
            <person name="Han B.P."/>
            <person name="Song L.R."/>
            <person name="Shu W.S."/>
        </authorList>
    </citation>
    <scope>NUCLEOTIDE SEQUENCE [LARGE SCALE GENOMIC DNA]</scope>
    <source>
        <strain evidence="3 4">FACHB-196</strain>
    </source>
</reference>
<organism evidence="3 4">
    <name type="scientific">Anabaena lutea FACHB-196</name>
    <dbReference type="NCBI Taxonomy" id="2692881"/>
    <lineage>
        <taxon>Bacteria</taxon>
        <taxon>Bacillati</taxon>
        <taxon>Cyanobacteriota</taxon>
        <taxon>Cyanophyceae</taxon>
        <taxon>Nostocales</taxon>
        <taxon>Nostocaceae</taxon>
        <taxon>Anabaena</taxon>
    </lineage>
</organism>
<dbReference type="RefSeq" id="WP_190716877.1">
    <property type="nucleotide sequence ID" value="NZ_JACJST010000017.1"/>
</dbReference>
<keyword evidence="2" id="KW-1133">Transmembrane helix</keyword>
<feature type="compositionally biased region" description="Basic residues" evidence="1">
    <location>
        <begin position="33"/>
        <end position="47"/>
    </location>
</feature>
<gene>
    <name evidence="3" type="ORF">H6G59_17740</name>
</gene>
<protein>
    <submittedName>
        <fullName evidence="3">Uncharacterized protein</fullName>
    </submittedName>
</protein>